<keyword evidence="2" id="KW-1185">Reference proteome</keyword>
<evidence type="ECO:0000313" key="1">
    <source>
        <dbReference type="EMBL" id="KAI8563047.1"/>
    </source>
</evidence>
<dbReference type="EMBL" id="CM046390">
    <property type="protein sequence ID" value="KAI8563047.1"/>
    <property type="molecule type" value="Genomic_DNA"/>
</dbReference>
<dbReference type="Proteomes" id="UP001062846">
    <property type="component" value="Chromosome 3"/>
</dbReference>
<organism evidence="1 2">
    <name type="scientific">Rhododendron molle</name>
    <name type="common">Chinese azalea</name>
    <name type="synonym">Azalea mollis</name>
    <dbReference type="NCBI Taxonomy" id="49168"/>
    <lineage>
        <taxon>Eukaryota</taxon>
        <taxon>Viridiplantae</taxon>
        <taxon>Streptophyta</taxon>
        <taxon>Embryophyta</taxon>
        <taxon>Tracheophyta</taxon>
        <taxon>Spermatophyta</taxon>
        <taxon>Magnoliopsida</taxon>
        <taxon>eudicotyledons</taxon>
        <taxon>Gunneridae</taxon>
        <taxon>Pentapetalae</taxon>
        <taxon>asterids</taxon>
        <taxon>Ericales</taxon>
        <taxon>Ericaceae</taxon>
        <taxon>Ericoideae</taxon>
        <taxon>Rhodoreae</taxon>
        <taxon>Rhododendron</taxon>
    </lineage>
</organism>
<evidence type="ECO:0000313" key="2">
    <source>
        <dbReference type="Proteomes" id="UP001062846"/>
    </source>
</evidence>
<reference evidence="1" key="1">
    <citation type="submission" date="2022-02" db="EMBL/GenBank/DDBJ databases">
        <title>Plant Genome Project.</title>
        <authorList>
            <person name="Zhang R.-G."/>
        </authorList>
    </citation>
    <scope>NUCLEOTIDE SEQUENCE</scope>
    <source>
        <strain evidence="1">AT1</strain>
    </source>
</reference>
<proteinExistence type="predicted"/>
<protein>
    <submittedName>
        <fullName evidence="1">Uncharacterized protein</fullName>
    </submittedName>
</protein>
<accession>A0ACC0PBH9</accession>
<comment type="caution">
    <text evidence="1">The sequence shown here is derived from an EMBL/GenBank/DDBJ whole genome shotgun (WGS) entry which is preliminary data.</text>
</comment>
<sequence length="208" mass="24084">MRKGVLKEFRISFVCGVHHTRRRTEAWTPLLEEAARLVAKDYTESLCDEHPYTSPSSSAAPSLPNRLWKKEYTSSGSTTTLGYYNFILFSKIFQFLVQGNKKSGLNCHLFTPSDKVYILEIEQGFVIQCCCCFSVCMYRLCNYKYGPISTGVCKFRTVKFLVFLLCFLQLVCFCFAFRENVFASSSSSSYSFYWFWFGWLLAELTILH</sequence>
<name>A0ACC0PBH9_RHOML</name>
<gene>
    <name evidence="1" type="ORF">RHMOL_Rhmol03G0082900</name>
</gene>